<gene>
    <name evidence="9" type="ORF">Apau_1603</name>
</gene>
<evidence type="ECO:0000256" key="5">
    <source>
        <dbReference type="ARBA" id="ARBA00022729"/>
    </source>
</evidence>
<keyword evidence="5" id="KW-0732">Signal</keyword>
<dbReference type="eggNOG" id="COG2063">
    <property type="taxonomic scope" value="Bacteria"/>
</dbReference>
<keyword evidence="6" id="KW-0472">Membrane</keyword>
<evidence type="ECO:0000256" key="4">
    <source>
        <dbReference type="ARBA" id="ARBA00006929"/>
    </source>
</evidence>
<evidence type="ECO:0000313" key="9">
    <source>
        <dbReference type="EMBL" id="EFQ24022.1"/>
    </source>
</evidence>
<evidence type="ECO:0000313" key="10">
    <source>
        <dbReference type="Proteomes" id="UP000005096"/>
    </source>
</evidence>
<evidence type="ECO:0000256" key="2">
    <source>
        <dbReference type="ARBA" id="ARBA00004117"/>
    </source>
</evidence>
<sequence>MSCRSAGEGLLLRGLLFLVVLACGWGLPLQPCGAESLWQEDANLFTDRKPSKVGDIVTVLVQETTDTKDEGKTTAKKTDKSGVQDWTGVFDFLRGFVIGAASDTTGDGKSERKHHIKTSIGCVVTEITPGGNLVLLGTRDLMTQAEKMQVSFTGVVRPEDIGPNNTVSSNRVANAEIRVEGKGSISRLQKPGIFTQILQSIF</sequence>
<keyword evidence="9" id="KW-0969">Cilium</keyword>
<dbReference type="PaxDb" id="584708-Apau_1603"/>
<dbReference type="PANTHER" id="PTHR34933">
    <property type="entry name" value="FLAGELLAR L-RING PROTEIN"/>
    <property type="match status" value="1"/>
</dbReference>
<dbReference type="OrthoDB" id="9816119at2"/>
<dbReference type="GO" id="GO:0003774">
    <property type="term" value="F:cytoskeletal motor activity"/>
    <property type="evidence" value="ECO:0007669"/>
    <property type="project" value="InterPro"/>
</dbReference>
<dbReference type="GO" id="GO:0009279">
    <property type="term" value="C:cell outer membrane"/>
    <property type="evidence" value="ECO:0007669"/>
    <property type="project" value="UniProtKB-SubCell"/>
</dbReference>
<proteinExistence type="inferred from homology"/>
<keyword evidence="10" id="KW-1185">Reference proteome</keyword>
<keyword evidence="9" id="KW-0282">Flagellum</keyword>
<dbReference type="RefSeq" id="WP_006301240.1">
    <property type="nucleotide sequence ID" value="NZ_CM001022.1"/>
</dbReference>
<dbReference type="PANTHER" id="PTHR34933:SF1">
    <property type="entry name" value="FLAGELLAR L-RING PROTEIN"/>
    <property type="match status" value="1"/>
</dbReference>
<dbReference type="Pfam" id="PF02107">
    <property type="entry name" value="FlgH"/>
    <property type="match status" value="1"/>
</dbReference>
<accession>E3CUK6</accession>
<dbReference type="EMBL" id="CM001022">
    <property type="protein sequence ID" value="EFQ24022.1"/>
    <property type="molecule type" value="Genomic_DNA"/>
</dbReference>
<dbReference type="GO" id="GO:0071973">
    <property type="term" value="P:bacterial-type flagellum-dependent cell motility"/>
    <property type="evidence" value="ECO:0007669"/>
    <property type="project" value="InterPro"/>
</dbReference>
<evidence type="ECO:0000256" key="1">
    <source>
        <dbReference type="ARBA" id="ARBA00002591"/>
    </source>
</evidence>
<comment type="similarity">
    <text evidence="4">Belongs to the FlgH family.</text>
</comment>
<organism evidence="9 10">
    <name type="scientific">Aminomonas paucivorans DSM 12260</name>
    <dbReference type="NCBI Taxonomy" id="584708"/>
    <lineage>
        <taxon>Bacteria</taxon>
        <taxon>Thermotogati</taxon>
        <taxon>Synergistota</taxon>
        <taxon>Synergistia</taxon>
        <taxon>Synergistales</taxon>
        <taxon>Synergistaceae</taxon>
        <taxon>Aminomonas</taxon>
    </lineage>
</organism>
<evidence type="ECO:0000256" key="3">
    <source>
        <dbReference type="ARBA" id="ARBA00004442"/>
    </source>
</evidence>
<dbReference type="Proteomes" id="UP000005096">
    <property type="component" value="Chromosome"/>
</dbReference>
<evidence type="ECO:0000256" key="6">
    <source>
        <dbReference type="ARBA" id="ARBA00023136"/>
    </source>
</evidence>
<dbReference type="AlphaFoldDB" id="E3CUK6"/>
<protein>
    <submittedName>
        <fullName evidence="9">Flagellar L-ring protein</fullName>
    </submittedName>
</protein>
<keyword evidence="8" id="KW-0998">Cell outer membrane</keyword>
<evidence type="ECO:0000256" key="7">
    <source>
        <dbReference type="ARBA" id="ARBA00023143"/>
    </source>
</evidence>
<reference evidence="9 10" key="1">
    <citation type="journal article" date="2010" name="Stand. Genomic Sci.">
        <title>Non-contiguous finished genome sequence of Aminomonas paucivorans type strain (GLU-3).</title>
        <authorList>
            <person name="Pitluck S."/>
            <person name="Yasawong M."/>
            <person name="Held B."/>
            <person name="Lapidus A."/>
            <person name="Nolan M."/>
            <person name="Copeland A."/>
            <person name="Lucas S."/>
            <person name="Del Rio T.G."/>
            <person name="Tice H."/>
            <person name="Cheng J.F."/>
            <person name="Chertkov O."/>
            <person name="Goodwin L."/>
            <person name="Tapia R."/>
            <person name="Han C."/>
            <person name="Liolios K."/>
            <person name="Ivanova N."/>
            <person name="Mavromatis K."/>
            <person name="Ovchinnikova G."/>
            <person name="Pati A."/>
            <person name="Chen A."/>
            <person name="Palaniappan K."/>
            <person name="Land M."/>
            <person name="Hauser L."/>
            <person name="Chang Y.J."/>
            <person name="Jeffries C.D."/>
            <person name="Pukall R."/>
            <person name="Spring S."/>
            <person name="Rohde M."/>
            <person name="Sikorski J."/>
            <person name="Goker M."/>
            <person name="Woyke T."/>
            <person name="Bristow J."/>
            <person name="Eisen J.A."/>
            <person name="Markowitz V."/>
            <person name="Hugenholtz P."/>
            <person name="Kyrpides N.C."/>
            <person name="Klenk H.P."/>
        </authorList>
    </citation>
    <scope>NUCLEOTIDE SEQUENCE [LARGE SCALE GENOMIC DNA]</scope>
    <source>
        <strain evidence="9 10">DSM 12260</strain>
    </source>
</reference>
<dbReference type="InterPro" id="IPR000527">
    <property type="entry name" value="Flag_Lring"/>
</dbReference>
<evidence type="ECO:0000256" key="8">
    <source>
        <dbReference type="ARBA" id="ARBA00023237"/>
    </source>
</evidence>
<comment type="subcellular location">
    <subcellularLocation>
        <location evidence="2">Bacterial flagellum basal body</location>
    </subcellularLocation>
    <subcellularLocation>
        <location evidence="3">Cell outer membrane</location>
    </subcellularLocation>
</comment>
<dbReference type="PRINTS" id="PR01008">
    <property type="entry name" value="FLGLRINGFLGH"/>
</dbReference>
<name>E3CUK6_9BACT</name>
<dbReference type="STRING" id="584708.Apau_1603"/>
<keyword evidence="9" id="KW-0966">Cell projection</keyword>
<dbReference type="HOGENOM" id="CLU_069313_2_1_0"/>
<comment type="function">
    <text evidence="1">Assembles around the rod to form the L-ring and probably protects the motor/basal body from shearing forces during rotation.</text>
</comment>
<dbReference type="GO" id="GO:0009427">
    <property type="term" value="C:bacterial-type flagellum basal body, distal rod, L ring"/>
    <property type="evidence" value="ECO:0007669"/>
    <property type="project" value="InterPro"/>
</dbReference>
<keyword evidence="7" id="KW-0975">Bacterial flagellum</keyword>